<dbReference type="RefSeq" id="WP_006284898.1">
    <property type="nucleotide sequence ID" value="NZ_BALG01000040.1"/>
</dbReference>
<gene>
    <name evidence="2" type="ORF">PPOP_0922</name>
</gene>
<name>M9LMW5_PAEPP</name>
<dbReference type="OrthoDB" id="9801899at2"/>
<evidence type="ECO:0000313" key="2">
    <source>
        <dbReference type="EMBL" id="GAC41571.1"/>
    </source>
</evidence>
<dbReference type="InterPro" id="IPR013446">
    <property type="entry name" value="G1P_cyt_trans-like"/>
</dbReference>
<dbReference type="InterPro" id="IPR029044">
    <property type="entry name" value="Nucleotide-diphossugar_trans"/>
</dbReference>
<dbReference type="GO" id="GO:0047343">
    <property type="term" value="F:glucose-1-phosphate cytidylyltransferase activity"/>
    <property type="evidence" value="ECO:0007669"/>
    <property type="project" value="InterPro"/>
</dbReference>
<sequence>MKVVILAGGYGTRISEESHLKPKPMVEIGQKPILWHIMKLYSNHGFHDFIICLGYKGFYIKEYFTHYFLHESDVTFDFRNHNQLITHDHTAEPWKVTLVNTGLDTMTGGRVKQIQKFVGNETFMMTYGDGVSDVNISELVDYHKLHGKLATVTSVQPNGRFGALKLSDSNEVLGFQEKPKGDGSWINAGFFVLQPEVFNYISNDSTIFEREPLENLAKDNELMCFKHEGFWQPMDTLRDKNYLEELWKIGKAPWKTWDSETVKAK</sequence>
<reference evidence="2 3" key="1">
    <citation type="submission" date="2012-10" db="EMBL/GenBank/DDBJ databases">
        <title>Draft Genome Sequence of Paenibacillus popilliae ATCC 14706T.</title>
        <authorList>
            <person name="Iiyama K."/>
            <person name="Mori K."/>
            <person name="Mon H."/>
            <person name="Chieda Y."/>
            <person name="Lee J.M."/>
            <person name="Kusakabe T."/>
            <person name="Tashiro K."/>
            <person name="Asano S."/>
            <person name="Yasunaga-Aoki C."/>
            <person name="Shimizu S."/>
        </authorList>
    </citation>
    <scope>NUCLEOTIDE SEQUENCE [LARGE SCALE GENOMIC DNA]</scope>
    <source>
        <strain evidence="2 3">ATCC 14706</strain>
    </source>
</reference>
<dbReference type="Pfam" id="PF00483">
    <property type="entry name" value="NTP_transferase"/>
    <property type="match status" value="1"/>
</dbReference>
<accession>M9LMW5</accession>
<keyword evidence="3" id="KW-1185">Reference proteome</keyword>
<evidence type="ECO:0000259" key="1">
    <source>
        <dbReference type="Pfam" id="PF00483"/>
    </source>
</evidence>
<dbReference type="Gene3D" id="3.90.550.10">
    <property type="entry name" value="Spore Coat Polysaccharide Biosynthesis Protein SpsA, Chain A"/>
    <property type="match status" value="1"/>
</dbReference>
<protein>
    <submittedName>
        <fullName evidence="2">Nucleoside-diphosphate sugar pyrophosphorylase</fullName>
    </submittedName>
</protein>
<dbReference type="GO" id="GO:0009243">
    <property type="term" value="P:O antigen biosynthetic process"/>
    <property type="evidence" value="ECO:0007669"/>
    <property type="project" value="InterPro"/>
</dbReference>
<dbReference type="PANTHER" id="PTHR47183">
    <property type="entry name" value="GLUCOSE-1-PHOSPHATE CYTIDYLYLTRANSFERASE-RELATED"/>
    <property type="match status" value="1"/>
</dbReference>
<proteinExistence type="predicted"/>
<organism evidence="2 3">
    <name type="scientific">Paenibacillus popilliae ATCC 14706</name>
    <dbReference type="NCBI Taxonomy" id="1212764"/>
    <lineage>
        <taxon>Bacteria</taxon>
        <taxon>Bacillati</taxon>
        <taxon>Bacillota</taxon>
        <taxon>Bacilli</taxon>
        <taxon>Bacillales</taxon>
        <taxon>Paenibacillaceae</taxon>
        <taxon>Paenibacillus</taxon>
    </lineage>
</organism>
<dbReference type="NCBIfam" id="TIGR02623">
    <property type="entry name" value="G1P_cyt_trans"/>
    <property type="match status" value="1"/>
</dbReference>
<evidence type="ECO:0000313" key="3">
    <source>
        <dbReference type="Proteomes" id="UP000029453"/>
    </source>
</evidence>
<dbReference type="InterPro" id="IPR005835">
    <property type="entry name" value="NTP_transferase_dom"/>
</dbReference>
<dbReference type="InterPro" id="IPR046981">
    <property type="entry name" value="G1P_cyt_trans"/>
</dbReference>
<dbReference type="PANTHER" id="PTHR47183:SF1">
    <property type="entry name" value="GLUCOSE-1-PHOSPHATE CYTIDYLYLTRANSFERASE"/>
    <property type="match status" value="1"/>
</dbReference>
<dbReference type="AlphaFoldDB" id="M9LMW5"/>
<dbReference type="EMBL" id="BALG01000040">
    <property type="protein sequence ID" value="GAC41571.1"/>
    <property type="molecule type" value="Genomic_DNA"/>
</dbReference>
<dbReference type="CDD" id="cd02524">
    <property type="entry name" value="G1P_cytidylyltransferase"/>
    <property type="match status" value="1"/>
</dbReference>
<feature type="domain" description="Nucleotidyl transferase" evidence="1">
    <location>
        <begin position="2"/>
        <end position="231"/>
    </location>
</feature>
<comment type="caution">
    <text evidence="2">The sequence shown here is derived from an EMBL/GenBank/DDBJ whole genome shotgun (WGS) entry which is preliminary data.</text>
</comment>
<dbReference type="SUPFAM" id="SSF53448">
    <property type="entry name" value="Nucleotide-diphospho-sugar transferases"/>
    <property type="match status" value="1"/>
</dbReference>
<dbReference type="Proteomes" id="UP000029453">
    <property type="component" value="Unassembled WGS sequence"/>
</dbReference>